<gene>
    <name evidence="3" type="ORF">S03H2_20903</name>
</gene>
<protein>
    <submittedName>
        <fullName evidence="3">Uncharacterized protein</fullName>
    </submittedName>
</protein>
<keyword evidence="2" id="KW-0812">Transmembrane</keyword>
<evidence type="ECO:0000256" key="1">
    <source>
        <dbReference type="SAM" id="Coils"/>
    </source>
</evidence>
<feature type="non-terminal residue" evidence="3">
    <location>
        <position position="1"/>
    </location>
</feature>
<proteinExistence type="predicted"/>
<sequence>FTPLAFLCIFYWLRLYVFFRSERKEYERYVLMIAIAIIGIFALIAPFINLPFYTSIAPFIWTINLFYLFGISFASYILIKKLLSLQGITIQELKMKKKDRQIEKLEGEKEELKKQLESKD</sequence>
<name>X1G7Q7_9ZZZZ</name>
<keyword evidence="2" id="KW-1133">Transmembrane helix</keyword>
<reference evidence="3" key="1">
    <citation type="journal article" date="2014" name="Front. Microbiol.">
        <title>High frequency of phylogenetically diverse reductive dehalogenase-homologous genes in deep subseafloor sedimentary metagenomes.</title>
        <authorList>
            <person name="Kawai M."/>
            <person name="Futagami T."/>
            <person name="Toyoda A."/>
            <person name="Takaki Y."/>
            <person name="Nishi S."/>
            <person name="Hori S."/>
            <person name="Arai W."/>
            <person name="Tsubouchi T."/>
            <person name="Morono Y."/>
            <person name="Uchiyama I."/>
            <person name="Ito T."/>
            <person name="Fujiyama A."/>
            <person name="Inagaki F."/>
            <person name="Takami H."/>
        </authorList>
    </citation>
    <scope>NUCLEOTIDE SEQUENCE</scope>
    <source>
        <strain evidence="3">Expedition CK06-06</strain>
    </source>
</reference>
<evidence type="ECO:0000256" key="2">
    <source>
        <dbReference type="SAM" id="Phobius"/>
    </source>
</evidence>
<dbReference type="EMBL" id="BARU01011076">
    <property type="protein sequence ID" value="GAH40880.1"/>
    <property type="molecule type" value="Genomic_DNA"/>
</dbReference>
<keyword evidence="2" id="KW-0472">Membrane</keyword>
<keyword evidence="1" id="KW-0175">Coiled coil</keyword>
<organism evidence="3">
    <name type="scientific">marine sediment metagenome</name>
    <dbReference type="NCBI Taxonomy" id="412755"/>
    <lineage>
        <taxon>unclassified sequences</taxon>
        <taxon>metagenomes</taxon>
        <taxon>ecological metagenomes</taxon>
    </lineage>
</organism>
<comment type="caution">
    <text evidence="3">The sequence shown here is derived from an EMBL/GenBank/DDBJ whole genome shotgun (WGS) entry which is preliminary data.</text>
</comment>
<accession>X1G7Q7</accession>
<feature type="transmembrane region" description="Helical" evidence="2">
    <location>
        <begin position="29"/>
        <end position="53"/>
    </location>
</feature>
<dbReference type="AlphaFoldDB" id="X1G7Q7"/>
<evidence type="ECO:0000313" key="3">
    <source>
        <dbReference type="EMBL" id="GAH40880.1"/>
    </source>
</evidence>
<feature type="transmembrane region" description="Helical" evidence="2">
    <location>
        <begin position="59"/>
        <end position="79"/>
    </location>
</feature>
<feature type="coiled-coil region" evidence="1">
    <location>
        <begin position="88"/>
        <end position="118"/>
    </location>
</feature>